<dbReference type="InterPro" id="IPR029058">
    <property type="entry name" value="AB_hydrolase_fold"/>
</dbReference>
<keyword evidence="2" id="KW-0378">Hydrolase</keyword>
<dbReference type="RefSeq" id="WP_229705201.1">
    <property type="nucleotide sequence ID" value="NZ_BMCS01000002.1"/>
</dbReference>
<sequence length="267" mass="28297">MSDAQLPRPGTALVFAPAPTDDGRRVVVSAHGLTSSRADEDARGIFDWPAVDDVDAVLVRYDARGHGESTGRPEPADYAWTTLADDLLALIDAVSPDAPVDAIGASMGTATIVWAALRRPDRFRRLVLAIPPTAWQTRAAQVEGYLAAASIAEQHGIDAFVEAMAEQPQAEILTAGGWADEPTRPSVGIDLLPSVLRGAAISDLPDTAEVARLRHPTLLLPWATDPGHPVSTAQVLADALPASTLEVAEDPDAIRGWGRRAAEFLRS</sequence>
<evidence type="ECO:0000313" key="3">
    <source>
        <dbReference type="Proteomes" id="UP000632454"/>
    </source>
</evidence>
<evidence type="ECO:0000259" key="1">
    <source>
        <dbReference type="Pfam" id="PF00561"/>
    </source>
</evidence>
<dbReference type="InterPro" id="IPR000073">
    <property type="entry name" value="AB_hydrolase_1"/>
</dbReference>
<dbReference type="Gene3D" id="3.40.50.1820">
    <property type="entry name" value="alpha/beta hydrolase"/>
    <property type="match status" value="1"/>
</dbReference>
<keyword evidence="3" id="KW-1185">Reference proteome</keyword>
<dbReference type="Pfam" id="PF00561">
    <property type="entry name" value="Abhydrolase_1"/>
    <property type="match status" value="1"/>
</dbReference>
<organism evidence="2 3">
    <name type="scientific">Williamsia phyllosphaerae</name>
    <dbReference type="NCBI Taxonomy" id="885042"/>
    <lineage>
        <taxon>Bacteria</taxon>
        <taxon>Bacillati</taxon>
        <taxon>Actinomycetota</taxon>
        <taxon>Actinomycetes</taxon>
        <taxon>Mycobacteriales</taxon>
        <taxon>Nocardiaceae</taxon>
        <taxon>Williamsia</taxon>
    </lineage>
</organism>
<dbReference type="EMBL" id="BMCS01000002">
    <property type="protein sequence ID" value="GGF31896.1"/>
    <property type="molecule type" value="Genomic_DNA"/>
</dbReference>
<dbReference type="SUPFAM" id="SSF53474">
    <property type="entry name" value="alpha/beta-Hydrolases"/>
    <property type="match status" value="1"/>
</dbReference>
<name>A0ABQ1V204_9NOCA</name>
<comment type="caution">
    <text evidence="2">The sequence shown here is derived from an EMBL/GenBank/DDBJ whole genome shotgun (WGS) entry which is preliminary data.</text>
</comment>
<dbReference type="Proteomes" id="UP000632454">
    <property type="component" value="Unassembled WGS sequence"/>
</dbReference>
<dbReference type="PANTHER" id="PTHR43194:SF2">
    <property type="entry name" value="PEROXISOMAL MEMBRANE PROTEIN LPX1"/>
    <property type="match status" value="1"/>
</dbReference>
<dbReference type="GO" id="GO:0016787">
    <property type="term" value="F:hydrolase activity"/>
    <property type="evidence" value="ECO:0007669"/>
    <property type="project" value="UniProtKB-KW"/>
</dbReference>
<dbReference type="PANTHER" id="PTHR43194">
    <property type="entry name" value="HYDROLASE ALPHA/BETA FOLD FAMILY"/>
    <property type="match status" value="1"/>
</dbReference>
<reference evidence="3" key="1">
    <citation type="journal article" date="2019" name="Int. J. Syst. Evol. Microbiol.">
        <title>The Global Catalogue of Microorganisms (GCM) 10K type strain sequencing project: providing services to taxonomists for standard genome sequencing and annotation.</title>
        <authorList>
            <consortium name="The Broad Institute Genomics Platform"/>
            <consortium name="The Broad Institute Genome Sequencing Center for Infectious Disease"/>
            <person name="Wu L."/>
            <person name="Ma J."/>
        </authorList>
    </citation>
    <scope>NUCLEOTIDE SEQUENCE [LARGE SCALE GENOMIC DNA]</scope>
    <source>
        <strain evidence="3">CCM 7855</strain>
    </source>
</reference>
<protein>
    <submittedName>
        <fullName evidence="2">Hydrolase</fullName>
    </submittedName>
</protein>
<evidence type="ECO:0000313" key="2">
    <source>
        <dbReference type="EMBL" id="GGF31896.1"/>
    </source>
</evidence>
<gene>
    <name evidence="2" type="ORF">GCM10007298_29690</name>
</gene>
<dbReference type="InterPro" id="IPR050228">
    <property type="entry name" value="Carboxylesterase_BioH"/>
</dbReference>
<proteinExistence type="predicted"/>
<feature type="domain" description="AB hydrolase-1" evidence="1">
    <location>
        <begin position="55"/>
        <end position="144"/>
    </location>
</feature>
<accession>A0ABQ1V204</accession>